<name>S8AGA0_DACHA</name>
<keyword evidence="3" id="KW-1185">Reference proteome</keyword>
<reference evidence="3" key="2">
    <citation type="submission" date="2013-04" db="EMBL/GenBank/DDBJ databases">
        <title>Genomic mechanisms accounting for the adaptation to parasitism in nematode-trapping fungi.</title>
        <authorList>
            <person name="Ahren D.G."/>
        </authorList>
    </citation>
    <scope>NUCLEOTIDE SEQUENCE [LARGE SCALE GENOMIC DNA]</scope>
    <source>
        <strain evidence="3">CBS 200.50</strain>
    </source>
</reference>
<evidence type="ECO:0000313" key="2">
    <source>
        <dbReference type="EMBL" id="EPS41864.1"/>
    </source>
</evidence>
<organism evidence="2 3">
    <name type="scientific">Dactylellina haptotyla (strain CBS 200.50)</name>
    <name type="common">Nematode-trapping fungus</name>
    <name type="synonym">Monacrosporium haptotylum</name>
    <dbReference type="NCBI Taxonomy" id="1284197"/>
    <lineage>
        <taxon>Eukaryota</taxon>
        <taxon>Fungi</taxon>
        <taxon>Dikarya</taxon>
        <taxon>Ascomycota</taxon>
        <taxon>Pezizomycotina</taxon>
        <taxon>Orbiliomycetes</taxon>
        <taxon>Orbiliales</taxon>
        <taxon>Orbiliaceae</taxon>
        <taxon>Dactylellina</taxon>
    </lineage>
</organism>
<accession>S8AGA0</accession>
<evidence type="ECO:0000256" key="1">
    <source>
        <dbReference type="SAM" id="MobiDB-lite"/>
    </source>
</evidence>
<dbReference type="HOGENOM" id="CLU_1461255_0_0_1"/>
<comment type="caution">
    <text evidence="2">The sequence shown here is derived from an EMBL/GenBank/DDBJ whole genome shotgun (WGS) entry which is preliminary data.</text>
</comment>
<feature type="region of interest" description="Disordered" evidence="1">
    <location>
        <begin position="68"/>
        <end position="157"/>
    </location>
</feature>
<evidence type="ECO:0000313" key="3">
    <source>
        <dbReference type="Proteomes" id="UP000015100"/>
    </source>
</evidence>
<reference evidence="2 3" key="1">
    <citation type="journal article" date="2013" name="PLoS Genet.">
        <title>Genomic mechanisms accounting for the adaptation to parasitism in nematode-trapping fungi.</title>
        <authorList>
            <person name="Meerupati T."/>
            <person name="Andersson K.M."/>
            <person name="Friman E."/>
            <person name="Kumar D."/>
            <person name="Tunlid A."/>
            <person name="Ahren D."/>
        </authorList>
    </citation>
    <scope>NUCLEOTIDE SEQUENCE [LARGE SCALE GENOMIC DNA]</scope>
    <source>
        <strain evidence="2 3">CBS 200.50</strain>
    </source>
</reference>
<dbReference type="Proteomes" id="UP000015100">
    <property type="component" value="Unassembled WGS sequence"/>
</dbReference>
<proteinExistence type="predicted"/>
<dbReference type="EMBL" id="AQGS01000143">
    <property type="protein sequence ID" value="EPS41864.1"/>
    <property type="molecule type" value="Genomic_DNA"/>
</dbReference>
<protein>
    <submittedName>
        <fullName evidence="2">Uncharacterized protein</fullName>
    </submittedName>
</protein>
<dbReference type="AlphaFoldDB" id="S8AGA0"/>
<feature type="compositionally biased region" description="Acidic residues" evidence="1">
    <location>
        <begin position="79"/>
        <end position="99"/>
    </location>
</feature>
<sequence>MPPFRGPLYDAAADPKVFKSNKQAWEVERKPLETGLKKGRNGRSISYPIVKPGVVDGMVYYQREVVDPVLNAGQNGVPADEDEDEDEDEEDEEDEEDRGPDDGSVNYRVIRELNDFLAASEEESRPDAVATNGDGDEITEIQYTKEPVAEDSQEEEESVYEVYPEALRATEQSPGGAQLVDIQET</sequence>
<gene>
    <name evidence="2" type="ORF">H072_4181</name>
</gene>